<reference evidence="3" key="3">
    <citation type="submission" date="2015-06" db="UniProtKB">
        <authorList>
            <consortium name="EnsemblMetazoa"/>
        </authorList>
    </citation>
    <scope>IDENTIFICATION</scope>
</reference>
<accession>T1FKR4</accession>
<dbReference type="Proteomes" id="UP000015101">
    <property type="component" value="Unassembled WGS sequence"/>
</dbReference>
<keyword evidence="4" id="KW-1185">Reference proteome</keyword>
<reference evidence="4" key="1">
    <citation type="submission" date="2012-12" db="EMBL/GenBank/DDBJ databases">
        <authorList>
            <person name="Hellsten U."/>
            <person name="Grimwood J."/>
            <person name="Chapman J.A."/>
            <person name="Shapiro H."/>
            <person name="Aerts A."/>
            <person name="Otillar R.P."/>
            <person name="Terry A.Y."/>
            <person name="Boore J.L."/>
            <person name="Simakov O."/>
            <person name="Marletaz F."/>
            <person name="Cho S.-J."/>
            <person name="Edsinger-Gonzales E."/>
            <person name="Havlak P."/>
            <person name="Kuo D.-H."/>
            <person name="Larsson T."/>
            <person name="Lv J."/>
            <person name="Arendt D."/>
            <person name="Savage R."/>
            <person name="Osoegawa K."/>
            <person name="de Jong P."/>
            <person name="Lindberg D.R."/>
            <person name="Seaver E.C."/>
            <person name="Weisblat D.A."/>
            <person name="Putnam N.H."/>
            <person name="Grigoriev I.V."/>
            <person name="Rokhsar D.S."/>
        </authorList>
    </citation>
    <scope>NUCLEOTIDE SEQUENCE</scope>
</reference>
<keyword evidence="1" id="KW-0472">Membrane</keyword>
<evidence type="ECO:0000313" key="2">
    <source>
        <dbReference type="EMBL" id="ESO05446.1"/>
    </source>
</evidence>
<feature type="transmembrane region" description="Helical" evidence="1">
    <location>
        <begin position="21"/>
        <end position="38"/>
    </location>
</feature>
<evidence type="ECO:0000313" key="4">
    <source>
        <dbReference type="Proteomes" id="UP000015101"/>
    </source>
</evidence>
<reference evidence="2 4" key="2">
    <citation type="journal article" date="2013" name="Nature">
        <title>Insights into bilaterian evolution from three spiralian genomes.</title>
        <authorList>
            <person name="Simakov O."/>
            <person name="Marletaz F."/>
            <person name="Cho S.J."/>
            <person name="Edsinger-Gonzales E."/>
            <person name="Havlak P."/>
            <person name="Hellsten U."/>
            <person name="Kuo D.H."/>
            <person name="Larsson T."/>
            <person name="Lv J."/>
            <person name="Arendt D."/>
            <person name="Savage R."/>
            <person name="Osoegawa K."/>
            <person name="de Jong P."/>
            <person name="Grimwood J."/>
            <person name="Chapman J.A."/>
            <person name="Shapiro H."/>
            <person name="Aerts A."/>
            <person name="Otillar R.P."/>
            <person name="Terry A.Y."/>
            <person name="Boore J.L."/>
            <person name="Grigoriev I.V."/>
            <person name="Lindberg D.R."/>
            <person name="Seaver E.C."/>
            <person name="Weisblat D.A."/>
            <person name="Putnam N.H."/>
            <person name="Rokhsar D.S."/>
        </authorList>
    </citation>
    <scope>NUCLEOTIDE SEQUENCE</scope>
</reference>
<dbReference type="EMBL" id="AMQM01009387">
    <property type="status" value="NOT_ANNOTATED_CDS"/>
    <property type="molecule type" value="Genomic_DNA"/>
</dbReference>
<protein>
    <submittedName>
        <fullName evidence="2 3">Uncharacterized protein</fullName>
    </submittedName>
</protein>
<dbReference type="HOGENOM" id="CLU_1995064_0_0_1"/>
<evidence type="ECO:0000256" key="1">
    <source>
        <dbReference type="SAM" id="Phobius"/>
    </source>
</evidence>
<gene>
    <name evidence="3" type="primary">20209413</name>
    <name evidence="2" type="ORF">HELRODRAFT_184202</name>
</gene>
<dbReference type="KEGG" id="hro:HELRODRAFT_184202"/>
<sequence>MFTACLYVLHKRIQPRILRRMQGLLVMLICIMVKVPGIDDAVSGFECKEIPAITCKRCGALIHVCLNSPHLPEIPRFSSFGDIGDDFQNFKVIDFFAEFRLLEYHILHGIFNIFPFMVGWGCISH</sequence>
<dbReference type="EMBL" id="KB096343">
    <property type="protein sequence ID" value="ESO05446.1"/>
    <property type="molecule type" value="Genomic_DNA"/>
</dbReference>
<proteinExistence type="predicted"/>
<dbReference type="CTD" id="20209413"/>
<feature type="transmembrane region" description="Helical" evidence="1">
    <location>
        <begin position="104"/>
        <end position="123"/>
    </location>
</feature>
<name>T1FKR4_HELRO</name>
<keyword evidence="1" id="KW-1133">Transmembrane helix</keyword>
<dbReference type="RefSeq" id="XP_009016458.1">
    <property type="nucleotide sequence ID" value="XM_009018210.1"/>
</dbReference>
<keyword evidence="1" id="KW-0812">Transmembrane</keyword>
<evidence type="ECO:0000313" key="3">
    <source>
        <dbReference type="EnsemblMetazoa" id="HelroP184202"/>
    </source>
</evidence>
<dbReference type="EnsemblMetazoa" id="HelroT184202">
    <property type="protein sequence ID" value="HelroP184202"/>
    <property type="gene ID" value="HelroG184202"/>
</dbReference>
<dbReference type="GeneID" id="20209413"/>
<dbReference type="AlphaFoldDB" id="T1FKR4"/>
<dbReference type="InParanoid" id="T1FKR4"/>
<organism evidence="3 4">
    <name type="scientific">Helobdella robusta</name>
    <name type="common">Californian leech</name>
    <dbReference type="NCBI Taxonomy" id="6412"/>
    <lineage>
        <taxon>Eukaryota</taxon>
        <taxon>Metazoa</taxon>
        <taxon>Spiralia</taxon>
        <taxon>Lophotrochozoa</taxon>
        <taxon>Annelida</taxon>
        <taxon>Clitellata</taxon>
        <taxon>Hirudinea</taxon>
        <taxon>Rhynchobdellida</taxon>
        <taxon>Glossiphoniidae</taxon>
        <taxon>Helobdella</taxon>
    </lineage>
</organism>